<evidence type="ECO:0000313" key="2">
    <source>
        <dbReference type="EMBL" id="QGQ93462.1"/>
    </source>
</evidence>
<name>A0A6B8RD97_9BACL</name>
<reference evidence="3" key="1">
    <citation type="submission" date="2018-11" db="EMBL/GenBank/DDBJ databases">
        <title>Complete genome sequence of Paenibacillus sp. ML311-T8.</title>
        <authorList>
            <person name="Nam Y.-D."/>
            <person name="Kang J."/>
            <person name="Chung W.-H."/>
            <person name="Park Y.S."/>
        </authorList>
    </citation>
    <scope>NUCLEOTIDE SEQUENCE [LARGE SCALE GENOMIC DNA]</scope>
    <source>
        <strain evidence="3">ML311-T8</strain>
    </source>
</reference>
<dbReference type="AlphaFoldDB" id="A0A6B8RD97"/>
<feature type="transmembrane region" description="Helical" evidence="1">
    <location>
        <begin position="39"/>
        <end position="56"/>
    </location>
</feature>
<evidence type="ECO:0000313" key="3">
    <source>
        <dbReference type="Proteomes" id="UP000426246"/>
    </source>
</evidence>
<dbReference type="EMBL" id="CP034235">
    <property type="protein sequence ID" value="QGQ93462.1"/>
    <property type="molecule type" value="Genomic_DNA"/>
</dbReference>
<gene>
    <name evidence="2" type="ORF">EHS13_00220</name>
</gene>
<keyword evidence="3" id="KW-1185">Reference proteome</keyword>
<evidence type="ECO:0000256" key="1">
    <source>
        <dbReference type="SAM" id="Phobius"/>
    </source>
</evidence>
<dbReference type="OrthoDB" id="2649733at2"/>
<keyword evidence="1" id="KW-0472">Membrane</keyword>
<keyword evidence="1" id="KW-1133">Transmembrane helix</keyword>
<organism evidence="2 3">
    <name type="scientific">Paenibacillus psychroresistens</name>
    <dbReference type="NCBI Taxonomy" id="1778678"/>
    <lineage>
        <taxon>Bacteria</taxon>
        <taxon>Bacillati</taxon>
        <taxon>Bacillota</taxon>
        <taxon>Bacilli</taxon>
        <taxon>Bacillales</taxon>
        <taxon>Paenibacillaceae</taxon>
        <taxon>Paenibacillus</taxon>
    </lineage>
</organism>
<dbReference type="Proteomes" id="UP000426246">
    <property type="component" value="Chromosome"/>
</dbReference>
<dbReference type="RefSeq" id="WP_155698266.1">
    <property type="nucleotide sequence ID" value="NZ_CP034235.1"/>
</dbReference>
<protein>
    <submittedName>
        <fullName evidence="2">Uncharacterized protein</fullName>
    </submittedName>
</protein>
<sequence length="63" mass="7251">MRKFNIMRPLLILAVAFFAKNFTTFICSLFSASEGLTSNLSFIAMMAAAIFTYMRMTKSRNRR</sequence>
<keyword evidence="1" id="KW-0812">Transmembrane</keyword>
<accession>A0A6B8RD97</accession>
<dbReference type="KEGG" id="ppsc:EHS13_00220"/>
<proteinExistence type="predicted"/>